<feature type="chain" id="PRO_5045050860" evidence="1">
    <location>
        <begin position="25"/>
        <end position="112"/>
    </location>
</feature>
<organism evidence="2 3">
    <name type="scientific">Ramlibacter alkalitolerans</name>
    <dbReference type="NCBI Taxonomy" id="2039631"/>
    <lineage>
        <taxon>Bacteria</taxon>
        <taxon>Pseudomonadati</taxon>
        <taxon>Pseudomonadota</taxon>
        <taxon>Betaproteobacteria</taxon>
        <taxon>Burkholderiales</taxon>
        <taxon>Comamonadaceae</taxon>
        <taxon>Ramlibacter</taxon>
    </lineage>
</organism>
<keyword evidence="1" id="KW-0732">Signal</keyword>
<proteinExistence type="predicted"/>
<sequence>MKAACRRAAAAFAVALVLSPGARCESPAPPFDVAYRAWNVVTDLARDNRDPKISGQCGKTFRPFVIPGLRRQTRQEEDVAAAECVQAARSACSNGKLQTSAETAKMCEEFRR</sequence>
<evidence type="ECO:0000313" key="2">
    <source>
        <dbReference type="EMBL" id="MBL0424056.1"/>
    </source>
</evidence>
<reference evidence="2 3" key="1">
    <citation type="journal article" date="2017" name="Int. J. Syst. Evol. Microbiol.">
        <title>Ramlibacter alkalitolerans sp. nov., alkali-tolerant bacterium isolated from soil of ginseng.</title>
        <authorList>
            <person name="Lee D.H."/>
            <person name="Cha C.J."/>
        </authorList>
    </citation>
    <scope>NUCLEOTIDE SEQUENCE [LARGE SCALE GENOMIC DNA]</scope>
    <source>
        <strain evidence="2 3">KACC 19305</strain>
    </source>
</reference>
<name>A0ABS1JIY1_9BURK</name>
<gene>
    <name evidence="2" type="ORF">JI746_02965</name>
</gene>
<evidence type="ECO:0000256" key="1">
    <source>
        <dbReference type="SAM" id="SignalP"/>
    </source>
</evidence>
<keyword evidence="3" id="KW-1185">Reference proteome</keyword>
<evidence type="ECO:0000313" key="3">
    <source>
        <dbReference type="Proteomes" id="UP000622707"/>
    </source>
</evidence>
<accession>A0ABS1JIY1</accession>
<comment type="caution">
    <text evidence="2">The sequence shown here is derived from an EMBL/GenBank/DDBJ whole genome shotgun (WGS) entry which is preliminary data.</text>
</comment>
<dbReference type="EMBL" id="JAEQND010000002">
    <property type="protein sequence ID" value="MBL0424056.1"/>
    <property type="molecule type" value="Genomic_DNA"/>
</dbReference>
<dbReference type="Proteomes" id="UP000622707">
    <property type="component" value="Unassembled WGS sequence"/>
</dbReference>
<dbReference type="RefSeq" id="WP_201687310.1">
    <property type="nucleotide sequence ID" value="NZ_JAEQND010000002.1"/>
</dbReference>
<protein>
    <submittedName>
        <fullName evidence="2">Uncharacterized protein</fullName>
    </submittedName>
</protein>
<feature type="signal peptide" evidence="1">
    <location>
        <begin position="1"/>
        <end position="24"/>
    </location>
</feature>